<name>A0AA38L5W8_9AGAR</name>
<evidence type="ECO:0000313" key="10">
    <source>
        <dbReference type="Proteomes" id="UP001163798"/>
    </source>
</evidence>
<dbReference type="InterPro" id="IPR025969">
    <property type="entry name" value="ABA_GPCR_dom"/>
</dbReference>
<comment type="caution">
    <text evidence="9">The sequence shown here is derived from an EMBL/GenBank/DDBJ whole genome shotgun (WGS) entry which is preliminary data.</text>
</comment>
<dbReference type="EMBL" id="MU793280">
    <property type="protein sequence ID" value="KAJ3788107.1"/>
    <property type="molecule type" value="Genomic_DNA"/>
</dbReference>
<feature type="transmembrane region" description="Helical" evidence="6">
    <location>
        <begin position="475"/>
        <end position="495"/>
    </location>
</feature>
<accession>A0AA38L5W8</accession>
<evidence type="ECO:0000256" key="5">
    <source>
        <dbReference type="SAM" id="Coils"/>
    </source>
</evidence>
<comment type="subcellular location">
    <subcellularLocation>
        <location evidence="1">Membrane</location>
        <topology evidence="1">Multi-pass membrane protein</topology>
    </subcellularLocation>
</comment>
<dbReference type="GO" id="GO:0016020">
    <property type="term" value="C:membrane"/>
    <property type="evidence" value="ECO:0007669"/>
    <property type="project" value="UniProtKB-SubCell"/>
</dbReference>
<dbReference type="AlphaFoldDB" id="A0AA38L5W8"/>
<feature type="transmembrane region" description="Helical" evidence="6">
    <location>
        <begin position="534"/>
        <end position="556"/>
    </location>
</feature>
<dbReference type="PANTHER" id="PTHR15948:SF0">
    <property type="entry name" value="GOLGI PH REGULATOR A-RELATED"/>
    <property type="match status" value="1"/>
</dbReference>
<reference evidence="9" key="1">
    <citation type="submission" date="2022-08" db="EMBL/GenBank/DDBJ databases">
        <authorList>
            <consortium name="DOE Joint Genome Institute"/>
            <person name="Min B."/>
            <person name="Riley R."/>
            <person name="Sierra-Patev S."/>
            <person name="Naranjo-Ortiz M."/>
            <person name="Looney B."/>
            <person name="Konkel Z."/>
            <person name="Slot J.C."/>
            <person name="Sakamoto Y."/>
            <person name="Steenwyk J.L."/>
            <person name="Rokas A."/>
            <person name="Carro J."/>
            <person name="Camarero S."/>
            <person name="Ferreira P."/>
            <person name="Molpeceres G."/>
            <person name="Ruiz-Duenas F.J."/>
            <person name="Serrano A."/>
            <person name="Henrissat B."/>
            <person name="Drula E."/>
            <person name="Hughes K.W."/>
            <person name="Mata J.L."/>
            <person name="Ishikawa N.K."/>
            <person name="Vargas-Isla R."/>
            <person name="Ushijima S."/>
            <person name="Smith C.A."/>
            <person name="Ahrendt S."/>
            <person name="Andreopoulos W."/>
            <person name="He G."/>
            <person name="Labutti K."/>
            <person name="Lipzen A."/>
            <person name="Ng V."/>
            <person name="Sandor L."/>
            <person name="Barry K."/>
            <person name="Martinez A.T."/>
            <person name="Xiao Y."/>
            <person name="Gibbons J.G."/>
            <person name="Terashima K."/>
            <person name="Hibbett D.S."/>
            <person name="Grigoriev I.V."/>
        </authorList>
    </citation>
    <scope>NUCLEOTIDE SEQUENCE</scope>
    <source>
        <strain evidence="9">TFB10291</strain>
    </source>
</reference>
<feature type="transmembrane region" description="Helical" evidence="6">
    <location>
        <begin position="131"/>
        <end position="152"/>
    </location>
</feature>
<evidence type="ECO:0000256" key="1">
    <source>
        <dbReference type="ARBA" id="ARBA00004141"/>
    </source>
</evidence>
<dbReference type="Pfam" id="PF12430">
    <property type="entry name" value="ABA_GPCR"/>
    <property type="match status" value="1"/>
</dbReference>
<evidence type="ECO:0000256" key="3">
    <source>
        <dbReference type="ARBA" id="ARBA00022989"/>
    </source>
</evidence>
<keyword evidence="3 6" id="KW-1133">Transmembrane helix</keyword>
<feature type="transmembrane region" description="Helical" evidence="6">
    <location>
        <begin position="340"/>
        <end position="362"/>
    </location>
</feature>
<dbReference type="PANTHER" id="PTHR15948">
    <property type="entry name" value="G-PROTEIN COUPLED RECEPTOR 89-RELATED"/>
    <property type="match status" value="1"/>
</dbReference>
<feature type="transmembrane region" description="Helical" evidence="6">
    <location>
        <begin position="96"/>
        <end position="119"/>
    </location>
</feature>
<keyword evidence="9" id="KW-0675">Receptor</keyword>
<proteinExistence type="predicted"/>
<sequence>MPILIESLVLIMFRSVEITRTVHPLAQFGTRAALFFSCRSYVLNRLYSDLQNISIPSDEHDDVELDVLPVHNKSDNSNSTSHAQSVSLHSKVSRTVFAGCFSESCILFVLLMCQGLNLFDPMTRLLHWRISLFNLLLTILVLGPLFLSILITTSSQKTTRKLPYIRILFSLIPVALSLFAISRIPLPQALRDDPKIDLITSSLARLLVVGTIILGLLSGFGAVSNSWAYLPSCLSSSSIHEDGVPSKRDIEQAERALERVKEDLKTRKHQLDAKRNATSSSDGGAPISAGASWYSRIVPNLRGNDDEAEVAGLQMLHGQMDLNLSDLKRRKQDEEFRRTIWGYLYGVIELVMAIYWIARIIWTIVKVLVYQNFFASSLSSSTNYPDLISKLLADLVSFIHRHRPDGHDHDLVTEPSLQTPADLAETQEKIKVIARQISLLFVGLVILTSIRMVLRGVPRILSRMTRLKLRRNLGASVMLILLAQLMGIYLLSTIVQLRTSFPPPEGSTSSTSGEFDVATTEMNNLFTTIPQFEVFGSLFDGAFLLAATLSIVVRWMGNKIGAEWNS</sequence>
<keyword evidence="4 6" id="KW-0472">Membrane</keyword>
<feature type="transmembrane region" description="Helical" evidence="6">
    <location>
        <begin position="433"/>
        <end position="454"/>
    </location>
</feature>
<evidence type="ECO:0000256" key="6">
    <source>
        <dbReference type="SAM" id="Phobius"/>
    </source>
</evidence>
<gene>
    <name evidence="9" type="ORF">GGU10DRAFT_373341</name>
</gene>
<evidence type="ECO:0000313" key="9">
    <source>
        <dbReference type="EMBL" id="KAJ3788107.1"/>
    </source>
</evidence>
<feature type="domain" description="Golgi pH regulator conserved" evidence="8">
    <location>
        <begin position="198"/>
        <end position="271"/>
    </location>
</feature>
<feature type="transmembrane region" description="Helical" evidence="6">
    <location>
        <begin position="164"/>
        <end position="186"/>
    </location>
</feature>
<keyword evidence="5" id="KW-0175">Coiled coil</keyword>
<keyword evidence="10" id="KW-1185">Reference proteome</keyword>
<dbReference type="InterPro" id="IPR022535">
    <property type="entry name" value="Golgi_pH-regulator_cons_dom"/>
</dbReference>
<protein>
    <submittedName>
        <fullName evidence="9">G protein-coupled receptor 89</fullName>
    </submittedName>
</protein>
<evidence type="ECO:0000256" key="2">
    <source>
        <dbReference type="ARBA" id="ARBA00022692"/>
    </source>
</evidence>
<dbReference type="InterPro" id="IPR015672">
    <property type="entry name" value="GPHR/GTG"/>
</dbReference>
<dbReference type="Proteomes" id="UP001163798">
    <property type="component" value="Unassembled WGS sequence"/>
</dbReference>
<keyword evidence="2 6" id="KW-0812">Transmembrane</keyword>
<evidence type="ECO:0000259" key="7">
    <source>
        <dbReference type="Pfam" id="PF12430"/>
    </source>
</evidence>
<feature type="domain" description="Abscisic acid G-protein coupled receptor-like" evidence="7">
    <location>
        <begin position="337"/>
        <end position="558"/>
    </location>
</feature>
<evidence type="ECO:0000259" key="8">
    <source>
        <dbReference type="Pfam" id="PF12537"/>
    </source>
</evidence>
<organism evidence="9 10">
    <name type="scientific">Lentinula aff. detonsa</name>
    <dbReference type="NCBI Taxonomy" id="2804958"/>
    <lineage>
        <taxon>Eukaryota</taxon>
        <taxon>Fungi</taxon>
        <taxon>Dikarya</taxon>
        <taxon>Basidiomycota</taxon>
        <taxon>Agaricomycotina</taxon>
        <taxon>Agaricomycetes</taxon>
        <taxon>Agaricomycetidae</taxon>
        <taxon>Agaricales</taxon>
        <taxon>Marasmiineae</taxon>
        <taxon>Omphalotaceae</taxon>
        <taxon>Lentinula</taxon>
    </lineage>
</organism>
<feature type="transmembrane region" description="Helical" evidence="6">
    <location>
        <begin position="206"/>
        <end position="230"/>
    </location>
</feature>
<evidence type="ECO:0000256" key="4">
    <source>
        <dbReference type="ARBA" id="ARBA00023136"/>
    </source>
</evidence>
<feature type="coiled-coil region" evidence="5">
    <location>
        <begin position="247"/>
        <end position="277"/>
    </location>
</feature>
<dbReference type="Pfam" id="PF12537">
    <property type="entry name" value="GPHR_N"/>
    <property type="match status" value="1"/>
</dbReference>